<name>A0A2P2QII2_RHIMU</name>
<protein>
    <submittedName>
        <fullName evidence="1">Uncharacterized protein</fullName>
    </submittedName>
</protein>
<accession>A0A2P2QII2</accession>
<organism evidence="1">
    <name type="scientific">Rhizophora mucronata</name>
    <name type="common">Asiatic mangrove</name>
    <dbReference type="NCBI Taxonomy" id="61149"/>
    <lineage>
        <taxon>Eukaryota</taxon>
        <taxon>Viridiplantae</taxon>
        <taxon>Streptophyta</taxon>
        <taxon>Embryophyta</taxon>
        <taxon>Tracheophyta</taxon>
        <taxon>Spermatophyta</taxon>
        <taxon>Magnoliopsida</taxon>
        <taxon>eudicotyledons</taxon>
        <taxon>Gunneridae</taxon>
        <taxon>Pentapetalae</taxon>
        <taxon>rosids</taxon>
        <taxon>fabids</taxon>
        <taxon>Malpighiales</taxon>
        <taxon>Rhizophoraceae</taxon>
        <taxon>Rhizophora</taxon>
    </lineage>
</organism>
<proteinExistence type="predicted"/>
<evidence type="ECO:0000313" key="1">
    <source>
        <dbReference type="EMBL" id="MBX66799.1"/>
    </source>
</evidence>
<reference evidence="1" key="1">
    <citation type="submission" date="2018-02" db="EMBL/GenBank/DDBJ databases">
        <title>Rhizophora mucronata_Transcriptome.</title>
        <authorList>
            <person name="Meera S.P."/>
            <person name="Sreeshan A."/>
            <person name="Augustine A."/>
        </authorList>
    </citation>
    <scope>NUCLEOTIDE SEQUENCE</scope>
    <source>
        <tissue evidence="1">Leaf</tissue>
    </source>
</reference>
<dbReference type="AlphaFoldDB" id="A0A2P2QII2"/>
<sequence length="25" mass="2772">MDSMTLSCVKYAMAVVNRLWIGGLL</sequence>
<dbReference type="EMBL" id="GGEC01086315">
    <property type="protein sequence ID" value="MBX66799.1"/>
    <property type="molecule type" value="Transcribed_RNA"/>
</dbReference>